<evidence type="ECO:0000256" key="1">
    <source>
        <dbReference type="SAM" id="MobiDB-lite"/>
    </source>
</evidence>
<feature type="region of interest" description="Disordered" evidence="1">
    <location>
        <begin position="140"/>
        <end position="209"/>
    </location>
</feature>
<evidence type="ECO:0000313" key="3">
    <source>
        <dbReference type="Proteomes" id="UP000308133"/>
    </source>
</evidence>
<comment type="caution">
    <text evidence="2">The sequence shown here is derived from an EMBL/GenBank/DDBJ whole genome shotgun (WGS) entry which is preliminary data.</text>
</comment>
<sequence length="209" mass="23055">MALKPDYEAFHTKAEELWKHFQLMPHSERRQTKLVQLVAPILKDRKDRFVPQYYFAKAKLIFVTVSASDFSVEAYEEEVAAAAAAVSGALNGTEFLRKEGLTKEPTGGQGRKEKIHAKLCAMLYDSDEDESGIAAPVKVKKPTFPSANGRAEHKTDKVTKTMGTTEAEEATMSKGSTNSGNPTKSNLEIQTKDLKETEKQVDANSATKT</sequence>
<protein>
    <submittedName>
        <fullName evidence="2">Uncharacterized protein</fullName>
    </submittedName>
</protein>
<organism evidence="2 3">
    <name type="scientific">Elsinoe australis</name>
    <dbReference type="NCBI Taxonomy" id="40998"/>
    <lineage>
        <taxon>Eukaryota</taxon>
        <taxon>Fungi</taxon>
        <taxon>Dikarya</taxon>
        <taxon>Ascomycota</taxon>
        <taxon>Pezizomycotina</taxon>
        <taxon>Dothideomycetes</taxon>
        <taxon>Dothideomycetidae</taxon>
        <taxon>Myriangiales</taxon>
        <taxon>Elsinoaceae</taxon>
        <taxon>Elsinoe</taxon>
    </lineage>
</organism>
<gene>
    <name evidence="2" type="ORF">C1H76_1867</name>
</gene>
<dbReference type="EMBL" id="PTQR01000021">
    <property type="protein sequence ID" value="TKX26020.1"/>
    <property type="molecule type" value="Genomic_DNA"/>
</dbReference>
<reference evidence="2 3" key="1">
    <citation type="submission" date="2018-02" db="EMBL/GenBank/DDBJ databases">
        <title>Draft genome sequences of Elsinoe sp., causing black scab on jojoba.</title>
        <authorList>
            <person name="Stodart B."/>
            <person name="Jeffress S."/>
            <person name="Ash G."/>
            <person name="Arun Chinnappa K."/>
        </authorList>
    </citation>
    <scope>NUCLEOTIDE SEQUENCE [LARGE SCALE GENOMIC DNA]</scope>
    <source>
        <strain evidence="2 3">Hillstone_2</strain>
    </source>
</reference>
<feature type="compositionally biased region" description="Basic and acidic residues" evidence="1">
    <location>
        <begin position="150"/>
        <end position="159"/>
    </location>
</feature>
<dbReference type="AlphaFoldDB" id="A0A4U7B926"/>
<accession>A0A4U7B926</accession>
<proteinExistence type="predicted"/>
<name>A0A4U7B926_9PEZI</name>
<feature type="compositionally biased region" description="Polar residues" evidence="1">
    <location>
        <begin position="173"/>
        <end position="189"/>
    </location>
</feature>
<dbReference type="Proteomes" id="UP000308133">
    <property type="component" value="Unassembled WGS sequence"/>
</dbReference>
<feature type="compositionally biased region" description="Basic and acidic residues" evidence="1">
    <location>
        <begin position="190"/>
        <end position="201"/>
    </location>
</feature>
<evidence type="ECO:0000313" key="2">
    <source>
        <dbReference type="EMBL" id="TKX26020.1"/>
    </source>
</evidence>